<dbReference type="GO" id="GO:0006511">
    <property type="term" value="P:ubiquitin-dependent protein catabolic process"/>
    <property type="evidence" value="ECO:0007669"/>
    <property type="project" value="TreeGrafter"/>
</dbReference>
<evidence type="ECO:0000256" key="7">
    <source>
        <dbReference type="SAM" id="MobiDB-lite"/>
    </source>
</evidence>
<dbReference type="OrthoDB" id="273557at2759"/>
<evidence type="ECO:0000256" key="3">
    <source>
        <dbReference type="ARBA" id="ARBA00012485"/>
    </source>
</evidence>
<accession>A0A0S4JUC1</accession>
<protein>
    <recommendedName>
        <fullName evidence="3">HECT-type E3 ubiquitin transferase</fullName>
        <ecNumber evidence="3">2.3.2.26</ecNumber>
    </recommendedName>
</protein>
<feature type="compositionally biased region" description="Acidic residues" evidence="7">
    <location>
        <begin position="1694"/>
        <end position="1731"/>
    </location>
</feature>
<evidence type="ECO:0000256" key="5">
    <source>
        <dbReference type="ARBA" id="ARBA00022786"/>
    </source>
</evidence>
<feature type="domain" description="HECT" evidence="8">
    <location>
        <begin position="2358"/>
        <end position="2698"/>
    </location>
</feature>
<dbReference type="PANTHER" id="PTHR11254">
    <property type="entry name" value="HECT DOMAIN UBIQUITIN-PROTEIN LIGASE"/>
    <property type="match status" value="1"/>
</dbReference>
<comment type="catalytic activity">
    <reaction evidence="1">
        <text>S-ubiquitinyl-[E2 ubiquitin-conjugating enzyme]-L-cysteine + [acceptor protein]-L-lysine = [E2 ubiquitin-conjugating enzyme]-L-cysteine + N(6)-ubiquitinyl-[acceptor protein]-L-lysine.</text>
        <dbReference type="EC" id="2.3.2.26"/>
    </reaction>
</comment>
<organism evidence="9 10">
    <name type="scientific">Bodo saltans</name>
    <name type="common">Flagellated protozoan</name>
    <dbReference type="NCBI Taxonomy" id="75058"/>
    <lineage>
        <taxon>Eukaryota</taxon>
        <taxon>Discoba</taxon>
        <taxon>Euglenozoa</taxon>
        <taxon>Kinetoplastea</taxon>
        <taxon>Metakinetoplastina</taxon>
        <taxon>Eubodonida</taxon>
        <taxon>Bodonidae</taxon>
        <taxon>Bodo</taxon>
    </lineage>
</organism>
<sequence length="2698" mass="301693">MQPLTHVPTPKVLFDVILRITAINTSDAGFSQDFFELCSFIIDSEELFRMMEAGHNAITFAMWLGHMERFAELYNFWLRSYEKNRIELHERNNNNNNITTIVAHQNNNKTSIPPAHHPPSSHDSVHSVGHEETTNDHHHHQKQDLLLSLSPLTPAPLPNLQPISASHEDEEDDDHQELLPPLDVLVVLDSIVVVQSLCDTLENLCIPSSFMLHPEPMVRYRAAAISSTSNLSFELHSAQLAEVRRMAVHGTQHETTGASFPSLITLIQQYEDITFAQHTNDDDEGNNNRSCATAETRAALVECIWWSRLRLRAMVLYGERFGAFAIQNLIDINPSFFTTELNALCVHAPKLIESPDELISGIVSDIVKLFEVEGFDSISLFPVPEVFIASWTHLRNLFQSFGDDAAAPRTTMMSFRHQGWLSQGLVRALQWCPASDSPRRHDAVAFAKYKLSLLKDASIDEPLSHVVIAISKRTSEFLDHGLVETFVALLHKIILSLLSPPPSTGNDAERGAKNHDAGFAPLSYYLRVLRFNSIAQAVKSIFTNSMSHSSISPVRCLAHRFFHHNTSDDTSQQQQQRDLLTDLVELYVRCPEHTSSVVLWLITWCMEHNPRDIAHRLIEFDILGKLQPVLQRYEIARLKAIQTDLKGCTPLVNISRNSLQLAIEELGSHEDAKVYVKTRHIDFVSKAFLAPSCARECDQRRFLEFALSCDDATRRQLVLSILDNFERSTNEVHVYVTHILNAILPPPQQTSWAWGNNTWGNSTAAPSPPLCCARVRLVAMMEELLAEQHASAAGIYFIVQLIRLMPTSQFVSTMFLPAMVRSVTALSDTCQLDDSLLSTCSDGVRGQHVTTLLNQLLCMKFSVSLFVSEADQFEALWRPLEKCLQRSAAEVGDDRYTESLLQAFQLVRTPTAVFDLNKDHSKAAAGSSAWMPHVEAFLVEWGRHTFFAGLEHMPSTQASLPATKAAHSIIEGLGGRSHGFSWRSQPSGGALGRQFIQQALSHPKLRESGVLWHVLNYAGKTLRETAGKIEELKKLRSEHQANLSTKKGNKRERNARHVTKGKATRTPAATDDNVDASPQQSSTPTDTIVALESHFVEILTSMAPFLRNNVICGDLIAFISVFRAPSLEIEPSLNLSFSVNDLDEEFKITILRAFEAQFLSNDAVRNTSIPVASIVHVMFDYIPDVATEIYRRQMDVMLPEILLILRNEPFEVAMTADHLLRVYSIALCYAYHGAWKDEAAAEAQQAAGSTKRRIRKNEAAMTLKDDTAMCTLFSAVARLVGEWRQKRNTNVIHSGEGDASFSVADIDGMEALQATVMNTMTIISSKFYASQDSQLWLEANHLAQMSANVSTAAIESLFRDRVSLQICHYRWTARKVFQRLKYIEGPAENHIKIRLHDLKFHNTELQQKISNSREEFAIDADVFFADMLRNELNLDVADEALKCFLRTDVKLITMPSTDSSLLRTFVVLVAPATNDDIVPQKEQDVLLHTLQTLWPEVCPNVYEATHHSALRVLTALPRSLWPANPAVSPFGDEAELARSFFPVAEELIDDSITFLEKILDLVPQAAVELSQFPLDREPRVWELSKRCQRAFEFCQLLSVFFDRFDKFFRSVQGVFVSTYLQRHDRINLVLTRLVHALRDHGRLFVGHDGMRHGTQTLFFLLRMWTCGPLQARDEAHRLILGYDGQPTFSSQGTESDESDDATNGDEGEDDENDEENEENDSGDDDEAPENDEPARICDDFTKPFLALIQDISQDIVNNASHIQPPASIAVQPHVSPYHFCAPPQTLMDVEESVARLANQIALEDYVAVFAQFLTEHDKLREAAFSNISVVSIGSNATRLRAVSCLLTALSSSPSTNLKAPLIFNACVTLAAPALTGLRRSFNTMHVTEVAADNTIRFQLLRLIVESLGTKVTPFRHNILSTVLHIVSQTPVDEPDPVDNAESLHKECAVETCSIPLLHPHPLEYVSVTEPGTDCYVCRNASSFYHYQCTTCHRFSCCTACKVQCSDPTSIVTPIVRGDSQLPVTRFFYALNHATDDELVEITRRVLLLLSHQLHVPVTLLSTLFKSLFSVSQTRESCFAHVMNTVVDELTSQASKLLARRQARLKHVQSAIQNDVKADDATLLRCLQQADFSYEESESDAGLFCLFPSVVDHLPIECRALCPDDVIANMEGVIHMMTSTVALTFTSLSPAVTHLKCRPLAYSVSPLNLDFIAITARCAATWDSSTIVQGGQTRQPLQTHRIAKSSHTSIIFNEVIGALVDTAQCLHAVPQRSASMQELSSIANQNRSLVSFYLAASENPSEALDAGILLILDVGHFDFTVRERLFRGRLDAVAKGNKMEEPHEIVISRDNLLGTSFLALVDLRQVLENNGEIVEVKVNFDNEDSVDEGGVIREWITLFFQEIMKDGSALRRVQGGRYEINPCFGQSADGTDEANMPFEMIGVALGLALSLGVSIQPHFTRALYRHMTGCQPTFADLELSDPELFKSLMAVKSMSSDDEFDHFCQAFTISNGDGNEVELLPEGASLQVKRTNKEKYVELVANFVMTKRVHKRTAALLTGVSKWFPLEWLTSFTPEELELVCCGIAEIDVEDWRSHATYDGFTTSSPQIKWFWEYVESLSMESRARLLQFARGSSNAPAAGFGSLQPPFTIAFIHQGDEHFPSSHTCYNQLEIPAYSSSEILRSKFNKALDIGIVGFGLA</sequence>
<dbReference type="EMBL" id="CYKH01002169">
    <property type="protein sequence ID" value="CUG93620.1"/>
    <property type="molecule type" value="Genomic_DNA"/>
</dbReference>
<proteinExistence type="predicted"/>
<evidence type="ECO:0000259" key="8">
    <source>
        <dbReference type="PROSITE" id="PS50237"/>
    </source>
</evidence>
<dbReference type="GO" id="GO:0005737">
    <property type="term" value="C:cytoplasm"/>
    <property type="evidence" value="ECO:0007669"/>
    <property type="project" value="TreeGrafter"/>
</dbReference>
<evidence type="ECO:0000256" key="6">
    <source>
        <dbReference type="PROSITE-ProRule" id="PRU00104"/>
    </source>
</evidence>
<dbReference type="SMART" id="SM00119">
    <property type="entry name" value="HECTc"/>
    <property type="match status" value="1"/>
</dbReference>
<gene>
    <name evidence="9" type="ORF">BSAL_43820</name>
</gene>
<evidence type="ECO:0000313" key="10">
    <source>
        <dbReference type="Proteomes" id="UP000051952"/>
    </source>
</evidence>
<reference evidence="10" key="1">
    <citation type="submission" date="2015-09" db="EMBL/GenBank/DDBJ databases">
        <authorList>
            <consortium name="Pathogen Informatics"/>
        </authorList>
    </citation>
    <scope>NUCLEOTIDE SEQUENCE [LARGE SCALE GENOMIC DNA]</scope>
    <source>
        <strain evidence="10">Lake Konstanz</strain>
    </source>
</reference>
<evidence type="ECO:0000256" key="4">
    <source>
        <dbReference type="ARBA" id="ARBA00022679"/>
    </source>
</evidence>
<dbReference type="Pfam" id="PF00632">
    <property type="entry name" value="HECT"/>
    <property type="match status" value="1"/>
</dbReference>
<dbReference type="SUPFAM" id="SSF56204">
    <property type="entry name" value="Hect, E3 ligase catalytic domain"/>
    <property type="match status" value="1"/>
</dbReference>
<evidence type="ECO:0000256" key="2">
    <source>
        <dbReference type="ARBA" id="ARBA00004906"/>
    </source>
</evidence>
<keyword evidence="10" id="KW-1185">Reference proteome</keyword>
<dbReference type="PANTHER" id="PTHR11254:SF67">
    <property type="entry name" value="E3 UBIQUITIN-PROTEIN LIGASE HUWE1"/>
    <property type="match status" value="1"/>
</dbReference>
<feature type="compositionally biased region" description="Basic and acidic residues" evidence="7">
    <location>
        <begin position="123"/>
        <end position="136"/>
    </location>
</feature>
<dbReference type="FunFam" id="3.30.2410.10:FF:000009">
    <property type="entry name" value="Probable E3 ubiquitin-protein ligase HECTD2"/>
    <property type="match status" value="1"/>
</dbReference>
<feature type="region of interest" description="Disordered" evidence="7">
    <location>
        <begin position="1037"/>
        <end position="1084"/>
    </location>
</feature>
<dbReference type="CDD" id="cd00078">
    <property type="entry name" value="HECTc"/>
    <property type="match status" value="1"/>
</dbReference>
<feature type="active site" description="Glycyl thioester intermediate" evidence="6">
    <location>
        <position position="2665"/>
    </location>
</feature>
<dbReference type="EC" id="2.3.2.26" evidence="3"/>
<dbReference type="InterPro" id="IPR050409">
    <property type="entry name" value="E3_ubiq-protein_ligase"/>
</dbReference>
<keyword evidence="5 6" id="KW-0833">Ubl conjugation pathway</keyword>
<comment type="pathway">
    <text evidence="2">Protein modification; protein ubiquitination.</text>
</comment>
<evidence type="ECO:0000313" key="9">
    <source>
        <dbReference type="EMBL" id="CUG93620.1"/>
    </source>
</evidence>
<dbReference type="Gene3D" id="3.30.2410.10">
    <property type="entry name" value="Hect, E3 ligase catalytic domain"/>
    <property type="match status" value="1"/>
</dbReference>
<dbReference type="GO" id="GO:0000209">
    <property type="term" value="P:protein polyubiquitination"/>
    <property type="evidence" value="ECO:0007669"/>
    <property type="project" value="TreeGrafter"/>
</dbReference>
<dbReference type="PROSITE" id="PS50237">
    <property type="entry name" value="HECT"/>
    <property type="match status" value="1"/>
</dbReference>
<feature type="compositionally biased region" description="Basic residues" evidence="7">
    <location>
        <begin position="1047"/>
        <end position="1063"/>
    </location>
</feature>
<keyword evidence="4" id="KW-0808">Transferase</keyword>
<name>A0A0S4JUC1_BODSA</name>
<dbReference type="GO" id="GO:0061630">
    <property type="term" value="F:ubiquitin protein ligase activity"/>
    <property type="evidence" value="ECO:0007669"/>
    <property type="project" value="UniProtKB-EC"/>
</dbReference>
<dbReference type="VEuPathDB" id="TriTrypDB:BSAL_43820"/>
<evidence type="ECO:0000256" key="1">
    <source>
        <dbReference type="ARBA" id="ARBA00000885"/>
    </source>
</evidence>
<dbReference type="Proteomes" id="UP000051952">
    <property type="component" value="Unassembled WGS sequence"/>
</dbReference>
<feature type="region of interest" description="Disordered" evidence="7">
    <location>
        <begin position="1686"/>
        <end position="1735"/>
    </location>
</feature>
<dbReference type="Gene3D" id="3.30.2160.10">
    <property type="entry name" value="Hect, E3 ligase catalytic domain"/>
    <property type="match status" value="1"/>
</dbReference>
<dbReference type="InterPro" id="IPR035983">
    <property type="entry name" value="Hect_E3_ubiquitin_ligase"/>
</dbReference>
<feature type="region of interest" description="Disordered" evidence="7">
    <location>
        <begin position="108"/>
        <end position="145"/>
    </location>
</feature>
<dbReference type="Gene3D" id="3.90.1750.10">
    <property type="entry name" value="Hect, E3 ligase catalytic domains"/>
    <property type="match status" value="1"/>
</dbReference>
<dbReference type="InterPro" id="IPR000569">
    <property type="entry name" value="HECT_dom"/>
</dbReference>